<protein>
    <submittedName>
        <fullName evidence="2">YbjN domain-containing protein</fullName>
    </submittedName>
</protein>
<evidence type="ECO:0000313" key="3">
    <source>
        <dbReference type="Proteomes" id="UP000318080"/>
    </source>
</evidence>
<feature type="compositionally biased region" description="Acidic residues" evidence="1">
    <location>
        <begin position="379"/>
        <end position="397"/>
    </location>
</feature>
<evidence type="ECO:0000256" key="1">
    <source>
        <dbReference type="SAM" id="MobiDB-lite"/>
    </source>
</evidence>
<evidence type="ECO:0000313" key="2">
    <source>
        <dbReference type="EMBL" id="TQE44642.1"/>
    </source>
</evidence>
<dbReference type="Proteomes" id="UP000318080">
    <property type="component" value="Unassembled WGS sequence"/>
</dbReference>
<feature type="compositionally biased region" description="Acidic residues" evidence="1">
    <location>
        <begin position="339"/>
        <end position="363"/>
    </location>
</feature>
<sequence>MTPDSSSVAFPATTDTARPLTFDRVVDVVDALIDHFKSDADKAEITFRLSKFNVLIALAGKWGEVLLVKGTLNASVEPCLAGYLAQTINDMNTRRMVPVAYTSVTERGYLLTHLRASLDAEAWVTDAQLRDFLDTAIGTMVDSVRELSEAVPEVVGPPDGYAEAMGEAPITTPQPVTADRIRAALSAEGIVHTQVSEDEMTVRCRIEGRWTFFRIINDGRWLTIRTFSQDKGELSQLFAISAVLDDYNAGDASLLASATVHEDEVQVSLARNWLIGNGMTAAQLRYAVHTAVHGAYISFESLEPQLAPLLAPLLAPQLPEITRTVEAEDAIQLFAADSDTADDPAEDEDWVDEDWEEWEDEDYVERPVDPNQMGLDLGLTDDEAEKAEDAAEEDERGEDGTTPQAE</sequence>
<dbReference type="AlphaFoldDB" id="A0A540RA80"/>
<accession>A0A540RA80</accession>
<name>A0A540RA80_9CORY</name>
<feature type="region of interest" description="Disordered" evidence="1">
    <location>
        <begin position="335"/>
        <end position="406"/>
    </location>
</feature>
<dbReference type="Pfam" id="PF10722">
    <property type="entry name" value="YbjN"/>
    <property type="match status" value="2"/>
</dbReference>
<dbReference type="RefSeq" id="WP_141628454.1">
    <property type="nucleotide sequence ID" value="NZ_VHIR01000001.1"/>
</dbReference>
<reference evidence="2 3" key="1">
    <citation type="submission" date="2019-06" db="EMBL/GenBank/DDBJ databases">
        <title>Draft genome of C. phoceense Strain 272.</title>
        <authorList>
            <person name="Pacheco L.G.C."/>
            <person name="Barberis C.M."/>
            <person name="Almuzara M.N."/>
            <person name="Traglia G.M."/>
            <person name="Santos C.S."/>
            <person name="Rocha D.J.P.G."/>
            <person name="Aguiar E.R.G.R."/>
            <person name="Vay C.A."/>
        </authorList>
    </citation>
    <scope>NUCLEOTIDE SEQUENCE [LARGE SCALE GENOMIC DNA]</scope>
    <source>
        <strain evidence="2 3">272</strain>
    </source>
</reference>
<dbReference type="InterPro" id="IPR019660">
    <property type="entry name" value="Put_sensory_transdc_reg_YbjN"/>
</dbReference>
<proteinExistence type="predicted"/>
<gene>
    <name evidence="2" type="ORF">EJK80_00710</name>
</gene>
<organism evidence="2 3">
    <name type="scientific">Corynebacterium phoceense</name>
    <dbReference type="NCBI Taxonomy" id="1686286"/>
    <lineage>
        <taxon>Bacteria</taxon>
        <taxon>Bacillati</taxon>
        <taxon>Actinomycetota</taxon>
        <taxon>Actinomycetes</taxon>
        <taxon>Mycobacteriales</taxon>
        <taxon>Corynebacteriaceae</taxon>
        <taxon>Corynebacterium</taxon>
    </lineage>
</organism>
<dbReference type="EMBL" id="VHIR01000001">
    <property type="protein sequence ID" value="TQE44642.1"/>
    <property type="molecule type" value="Genomic_DNA"/>
</dbReference>
<comment type="caution">
    <text evidence="2">The sequence shown here is derived from an EMBL/GenBank/DDBJ whole genome shotgun (WGS) entry which is preliminary data.</text>
</comment>
<keyword evidence="3" id="KW-1185">Reference proteome</keyword>